<comment type="caution">
    <text evidence="11">The sequence shown here is derived from an EMBL/GenBank/DDBJ whole genome shotgun (WGS) entry which is preliminary data.</text>
</comment>
<evidence type="ECO:0000313" key="11">
    <source>
        <dbReference type="EMBL" id="MCW1925487.1"/>
    </source>
</evidence>
<keyword evidence="12" id="KW-1185">Reference proteome</keyword>
<protein>
    <submittedName>
        <fullName evidence="11">MotA/TolQ/ExbB proton channel family protein</fullName>
    </submittedName>
</protein>
<organism evidence="11 12">
    <name type="scientific">Luteolibacter arcticus</name>
    <dbReference type="NCBI Taxonomy" id="1581411"/>
    <lineage>
        <taxon>Bacteria</taxon>
        <taxon>Pseudomonadati</taxon>
        <taxon>Verrucomicrobiota</taxon>
        <taxon>Verrucomicrobiia</taxon>
        <taxon>Verrucomicrobiales</taxon>
        <taxon>Verrucomicrobiaceae</taxon>
        <taxon>Luteolibacter</taxon>
    </lineage>
</organism>
<feature type="transmembrane region" description="Helical" evidence="9">
    <location>
        <begin position="133"/>
        <end position="157"/>
    </location>
</feature>
<dbReference type="InterPro" id="IPR002898">
    <property type="entry name" value="MotA_ExbB_proton_chnl"/>
</dbReference>
<keyword evidence="2 8" id="KW-0813">Transport</keyword>
<comment type="subcellular location">
    <subcellularLocation>
        <location evidence="1">Cell membrane</location>
        <topology evidence="1">Multi-pass membrane protein</topology>
    </subcellularLocation>
    <subcellularLocation>
        <location evidence="8">Membrane</location>
        <topology evidence="8">Multi-pass membrane protein</topology>
    </subcellularLocation>
</comment>
<keyword evidence="6 9" id="KW-1133">Transmembrane helix</keyword>
<accession>A0ABT3GPR6</accession>
<keyword evidence="4 9" id="KW-0812">Transmembrane</keyword>
<dbReference type="PANTHER" id="PTHR30625">
    <property type="entry name" value="PROTEIN TOLQ"/>
    <property type="match status" value="1"/>
</dbReference>
<keyword evidence="3" id="KW-1003">Cell membrane</keyword>
<dbReference type="InterPro" id="IPR050790">
    <property type="entry name" value="ExbB/TolQ_transport"/>
</dbReference>
<dbReference type="PANTHER" id="PTHR30625:SF15">
    <property type="entry name" value="BIOPOLYMER TRANSPORT PROTEIN EXBB"/>
    <property type="match status" value="1"/>
</dbReference>
<dbReference type="RefSeq" id="WP_264489593.1">
    <property type="nucleotide sequence ID" value="NZ_JAPDDT010000014.1"/>
</dbReference>
<evidence type="ECO:0000259" key="10">
    <source>
        <dbReference type="Pfam" id="PF01618"/>
    </source>
</evidence>
<evidence type="ECO:0000256" key="3">
    <source>
        <dbReference type="ARBA" id="ARBA00022475"/>
    </source>
</evidence>
<dbReference type="EMBL" id="JAPDDT010000014">
    <property type="protein sequence ID" value="MCW1925487.1"/>
    <property type="molecule type" value="Genomic_DNA"/>
</dbReference>
<evidence type="ECO:0000256" key="2">
    <source>
        <dbReference type="ARBA" id="ARBA00022448"/>
    </source>
</evidence>
<evidence type="ECO:0000256" key="6">
    <source>
        <dbReference type="ARBA" id="ARBA00022989"/>
    </source>
</evidence>
<evidence type="ECO:0000256" key="9">
    <source>
        <dbReference type="SAM" id="Phobius"/>
    </source>
</evidence>
<reference evidence="11 12" key="1">
    <citation type="submission" date="2022-10" db="EMBL/GenBank/DDBJ databases">
        <title>Luteolibacter arcticus strain CCTCC AB 2014275, whole genome shotgun sequencing project.</title>
        <authorList>
            <person name="Zhao G."/>
            <person name="Shen L."/>
        </authorList>
    </citation>
    <scope>NUCLEOTIDE SEQUENCE [LARGE SCALE GENOMIC DNA]</scope>
    <source>
        <strain evidence="11 12">CCTCC AB 2014275</strain>
    </source>
</reference>
<sequence length="238" mass="25525">MSLPLFLAAAATVEKSRVERIWQFFADGGYCMILLALCSFVMVASILFKLLSLRRDIIVPSGLERKLREYEHQHEASPGLFDEIKEGRTPLARLCGIALRHRGETREQITGAVQAAAREEVLRLHAGMSSIDVIVSIAPLLGLLGMASGLVVMFGGLGENPDPTLVSRGISEALNTTVFGLALAVPAIVAHAFFLRRIDMFVARLEGLLAGFARTCEGSAAVPARPPLPAPASAQLPV</sequence>
<dbReference type="Pfam" id="PF01618">
    <property type="entry name" value="MotA_ExbB"/>
    <property type="match status" value="1"/>
</dbReference>
<comment type="similarity">
    <text evidence="8">Belongs to the exbB/tolQ family.</text>
</comment>
<evidence type="ECO:0000256" key="7">
    <source>
        <dbReference type="ARBA" id="ARBA00023136"/>
    </source>
</evidence>
<evidence type="ECO:0000256" key="8">
    <source>
        <dbReference type="RuleBase" id="RU004057"/>
    </source>
</evidence>
<feature type="domain" description="MotA/TolQ/ExbB proton channel" evidence="10">
    <location>
        <begin position="96"/>
        <end position="206"/>
    </location>
</feature>
<proteinExistence type="inferred from homology"/>
<evidence type="ECO:0000256" key="4">
    <source>
        <dbReference type="ARBA" id="ARBA00022692"/>
    </source>
</evidence>
<name>A0ABT3GPR6_9BACT</name>
<gene>
    <name evidence="11" type="ORF">OKA05_23215</name>
</gene>
<keyword evidence="5 8" id="KW-0653">Protein transport</keyword>
<evidence type="ECO:0000256" key="1">
    <source>
        <dbReference type="ARBA" id="ARBA00004651"/>
    </source>
</evidence>
<evidence type="ECO:0000313" key="12">
    <source>
        <dbReference type="Proteomes" id="UP001320876"/>
    </source>
</evidence>
<keyword evidence="7 9" id="KW-0472">Membrane</keyword>
<feature type="transmembrane region" description="Helical" evidence="9">
    <location>
        <begin position="177"/>
        <end position="195"/>
    </location>
</feature>
<evidence type="ECO:0000256" key="5">
    <source>
        <dbReference type="ARBA" id="ARBA00022927"/>
    </source>
</evidence>
<feature type="transmembrane region" description="Helical" evidence="9">
    <location>
        <begin position="25"/>
        <end position="48"/>
    </location>
</feature>
<dbReference type="Proteomes" id="UP001320876">
    <property type="component" value="Unassembled WGS sequence"/>
</dbReference>